<evidence type="ECO:0000256" key="1">
    <source>
        <dbReference type="SAM" id="MobiDB-lite"/>
    </source>
</evidence>
<name>A0A9D4DHG0_DREPO</name>
<keyword evidence="3" id="KW-1185">Reference proteome</keyword>
<accession>A0A9D4DHG0</accession>
<feature type="compositionally biased region" description="Polar residues" evidence="1">
    <location>
        <begin position="53"/>
        <end position="87"/>
    </location>
</feature>
<sequence>MMPVAQPRCVIWDLLGLYWDELGLHWYDRDEPGTTGALPESIKMFYFNTSAMNRESPGKTSNDQRSTGNNQESTGNNQDGTVSSTGAHTDPGRATATPRLSPVVPRWNLGEYRQSPGIAQVHQKIGALPGRNWHLLGLRWGITGNDLGLTRALP</sequence>
<protein>
    <submittedName>
        <fullName evidence="2">Uncharacterized protein</fullName>
    </submittedName>
</protein>
<evidence type="ECO:0000313" key="2">
    <source>
        <dbReference type="EMBL" id="KAH3747664.1"/>
    </source>
</evidence>
<evidence type="ECO:0000313" key="3">
    <source>
        <dbReference type="Proteomes" id="UP000828390"/>
    </source>
</evidence>
<dbReference type="Proteomes" id="UP000828390">
    <property type="component" value="Unassembled WGS sequence"/>
</dbReference>
<reference evidence="2" key="1">
    <citation type="journal article" date="2019" name="bioRxiv">
        <title>The Genome of the Zebra Mussel, Dreissena polymorpha: A Resource for Invasive Species Research.</title>
        <authorList>
            <person name="McCartney M.A."/>
            <person name="Auch B."/>
            <person name="Kono T."/>
            <person name="Mallez S."/>
            <person name="Zhang Y."/>
            <person name="Obille A."/>
            <person name="Becker A."/>
            <person name="Abrahante J.E."/>
            <person name="Garbe J."/>
            <person name="Badalamenti J.P."/>
            <person name="Herman A."/>
            <person name="Mangelson H."/>
            <person name="Liachko I."/>
            <person name="Sullivan S."/>
            <person name="Sone E.D."/>
            <person name="Koren S."/>
            <person name="Silverstein K.A.T."/>
            <person name="Beckman K.B."/>
            <person name="Gohl D.M."/>
        </authorList>
    </citation>
    <scope>NUCLEOTIDE SEQUENCE</scope>
    <source>
        <strain evidence="2">Duluth1</strain>
        <tissue evidence="2">Whole animal</tissue>
    </source>
</reference>
<gene>
    <name evidence="2" type="ORF">DPMN_182093</name>
</gene>
<reference evidence="2" key="2">
    <citation type="submission" date="2020-11" db="EMBL/GenBank/DDBJ databases">
        <authorList>
            <person name="McCartney M.A."/>
            <person name="Auch B."/>
            <person name="Kono T."/>
            <person name="Mallez S."/>
            <person name="Becker A."/>
            <person name="Gohl D.M."/>
            <person name="Silverstein K.A.T."/>
            <person name="Koren S."/>
            <person name="Bechman K.B."/>
            <person name="Herman A."/>
            <person name="Abrahante J.E."/>
            <person name="Garbe J."/>
        </authorList>
    </citation>
    <scope>NUCLEOTIDE SEQUENCE</scope>
    <source>
        <strain evidence="2">Duluth1</strain>
        <tissue evidence="2">Whole animal</tissue>
    </source>
</reference>
<dbReference type="EMBL" id="JAIWYP010000010">
    <property type="protein sequence ID" value="KAH3747664.1"/>
    <property type="molecule type" value="Genomic_DNA"/>
</dbReference>
<proteinExistence type="predicted"/>
<feature type="region of interest" description="Disordered" evidence="1">
    <location>
        <begin position="53"/>
        <end position="101"/>
    </location>
</feature>
<comment type="caution">
    <text evidence="2">The sequence shown here is derived from an EMBL/GenBank/DDBJ whole genome shotgun (WGS) entry which is preliminary data.</text>
</comment>
<organism evidence="2 3">
    <name type="scientific">Dreissena polymorpha</name>
    <name type="common">Zebra mussel</name>
    <name type="synonym">Mytilus polymorpha</name>
    <dbReference type="NCBI Taxonomy" id="45954"/>
    <lineage>
        <taxon>Eukaryota</taxon>
        <taxon>Metazoa</taxon>
        <taxon>Spiralia</taxon>
        <taxon>Lophotrochozoa</taxon>
        <taxon>Mollusca</taxon>
        <taxon>Bivalvia</taxon>
        <taxon>Autobranchia</taxon>
        <taxon>Heteroconchia</taxon>
        <taxon>Euheterodonta</taxon>
        <taxon>Imparidentia</taxon>
        <taxon>Neoheterodontei</taxon>
        <taxon>Myida</taxon>
        <taxon>Dreissenoidea</taxon>
        <taxon>Dreissenidae</taxon>
        <taxon>Dreissena</taxon>
    </lineage>
</organism>
<dbReference type="AlphaFoldDB" id="A0A9D4DHG0"/>